<reference evidence="2" key="1">
    <citation type="submission" date="2016-07" db="EMBL/GenBank/DDBJ databases">
        <title>De novo transcriptome assembly of four accessions of the metal hyperaccumulator plant Noccaea caerulescens.</title>
        <authorList>
            <person name="Blande D."/>
            <person name="Halimaa P."/>
            <person name="Tervahauta A.I."/>
            <person name="Aarts M.G."/>
            <person name="Karenlampi S.O."/>
        </authorList>
    </citation>
    <scope>NUCLEOTIDE SEQUENCE</scope>
</reference>
<dbReference type="Pfam" id="PF24758">
    <property type="entry name" value="LRR_At5g56370"/>
    <property type="match status" value="1"/>
</dbReference>
<protein>
    <submittedName>
        <fullName evidence="2">F-box/FBD/LRR-repeat protein</fullName>
    </submittedName>
</protein>
<dbReference type="InterPro" id="IPR055411">
    <property type="entry name" value="LRR_FXL15/At3g58940/PEG3-like"/>
</dbReference>
<dbReference type="InterPro" id="IPR053781">
    <property type="entry name" value="F-box_AtFBL13-like"/>
</dbReference>
<dbReference type="CDD" id="cd22160">
    <property type="entry name" value="F-box_AtFBL13-like"/>
    <property type="match status" value="1"/>
</dbReference>
<dbReference type="SMART" id="SM00579">
    <property type="entry name" value="FBD"/>
    <property type="match status" value="1"/>
</dbReference>
<gene>
    <name evidence="2" type="ORF">GA_TR2210_c0_g1_i1_g.7162</name>
</gene>
<dbReference type="SMART" id="SM00256">
    <property type="entry name" value="FBOX"/>
    <property type="match status" value="1"/>
</dbReference>
<evidence type="ECO:0000259" key="1">
    <source>
        <dbReference type="PROSITE" id="PS50181"/>
    </source>
</evidence>
<dbReference type="SUPFAM" id="SSF52047">
    <property type="entry name" value="RNI-like"/>
    <property type="match status" value="1"/>
</dbReference>
<organism evidence="2">
    <name type="scientific">Noccaea caerulescens</name>
    <name type="common">Alpine penny-cress</name>
    <name type="synonym">Thlaspi caerulescens</name>
    <dbReference type="NCBI Taxonomy" id="107243"/>
    <lineage>
        <taxon>Eukaryota</taxon>
        <taxon>Viridiplantae</taxon>
        <taxon>Streptophyta</taxon>
        <taxon>Embryophyta</taxon>
        <taxon>Tracheophyta</taxon>
        <taxon>Spermatophyta</taxon>
        <taxon>Magnoliopsida</taxon>
        <taxon>eudicotyledons</taxon>
        <taxon>Gunneridae</taxon>
        <taxon>Pentapetalae</taxon>
        <taxon>rosids</taxon>
        <taxon>malvids</taxon>
        <taxon>Brassicales</taxon>
        <taxon>Brassicaceae</taxon>
        <taxon>Coluteocarpeae</taxon>
        <taxon>Noccaea</taxon>
    </lineage>
</organism>
<dbReference type="InterPro" id="IPR001810">
    <property type="entry name" value="F-box_dom"/>
</dbReference>
<dbReference type="PANTHER" id="PTHR31900">
    <property type="entry name" value="F-BOX/RNI SUPERFAMILY PROTEIN-RELATED"/>
    <property type="match status" value="1"/>
</dbReference>
<evidence type="ECO:0000313" key="2">
    <source>
        <dbReference type="EMBL" id="JAU23216.1"/>
    </source>
</evidence>
<name>A0A1J3DYY3_NOCCA</name>
<dbReference type="InterPro" id="IPR006566">
    <property type="entry name" value="FBD"/>
</dbReference>
<dbReference type="SUPFAM" id="SSF81383">
    <property type="entry name" value="F-box domain"/>
    <property type="match status" value="1"/>
</dbReference>
<accession>A0A1J3DYY3</accession>
<feature type="domain" description="F-box" evidence="1">
    <location>
        <begin position="10"/>
        <end position="46"/>
    </location>
</feature>
<dbReference type="AlphaFoldDB" id="A0A1J3DYY3"/>
<dbReference type="InterPro" id="IPR036047">
    <property type="entry name" value="F-box-like_dom_sf"/>
</dbReference>
<dbReference type="InterPro" id="IPR050232">
    <property type="entry name" value="FBL13/AtMIF1-like"/>
</dbReference>
<sequence>MIDRRSGGGEDRISLLPDALLSQILVSLSTKDAVKTSLLSTRWRSLWLSIPGLELDDDDFPNYKSFVSFVDRFFLFSTESTIEKLKLASNKEKCNPLAVKSWVDAAVNRKIQHLEIDFSKRCLGFDLLSTDIFVSHTLVCLRLRYVALNDFNRVSLPRLKTMLLEEVRFLSHTALESLIASCPVLEDLSVITSRDDVKVLRVCSQTVNRLVITSRDDVNFFRVRDAADREVVIDAPRLEFLSLEDYQSSSITMKYSLCSSAQVDLAVDFNVRDVLSSDDSAKRSSIAHFLANISNVRDMTICSKTLKVIRHYCKLESLPQFCYMTQLHAKISSADLEVLQDLLESCPGLKSLVLELSGSVKKKEEISFSSLVPWCLRSCLERVEMRRPIYGVQLEMKVIKYFLENSTVLKKLTLRLGCPRMQQESMIFMELLRFRRCSTQCEVDVVGLEETLMKL</sequence>
<dbReference type="EMBL" id="GEVI01009104">
    <property type="protein sequence ID" value="JAU23216.1"/>
    <property type="molecule type" value="Transcribed_RNA"/>
</dbReference>
<dbReference type="Pfam" id="PF08387">
    <property type="entry name" value="FBD"/>
    <property type="match status" value="1"/>
</dbReference>
<dbReference type="PROSITE" id="PS50181">
    <property type="entry name" value="FBOX"/>
    <property type="match status" value="1"/>
</dbReference>
<dbReference type="Pfam" id="PF00646">
    <property type="entry name" value="F-box"/>
    <property type="match status" value="1"/>
</dbReference>
<dbReference type="PANTHER" id="PTHR31900:SF33">
    <property type="entry name" value="PROTEIN WITH RNI-LIKE_FBD-LIKE DOMAIN"/>
    <property type="match status" value="1"/>
</dbReference>
<proteinExistence type="predicted"/>